<keyword evidence="3" id="KW-1185">Reference proteome</keyword>
<dbReference type="AlphaFoldDB" id="A1ZVN6"/>
<keyword evidence="1" id="KW-1133">Transmembrane helix</keyword>
<reference evidence="2 3" key="1">
    <citation type="submission" date="2007-01" db="EMBL/GenBank/DDBJ databases">
        <authorList>
            <person name="Haygood M."/>
            <person name="Podell S."/>
            <person name="Anderson C."/>
            <person name="Hopkinson B."/>
            <person name="Roe K."/>
            <person name="Barbeau K."/>
            <person name="Gaasterland T."/>
            <person name="Ferriera S."/>
            <person name="Johnson J."/>
            <person name="Kravitz S."/>
            <person name="Beeson K."/>
            <person name="Sutton G."/>
            <person name="Rogers Y.-H."/>
            <person name="Friedman R."/>
            <person name="Frazier M."/>
            <person name="Venter J.C."/>
        </authorList>
    </citation>
    <scope>NUCLEOTIDE SEQUENCE [LARGE SCALE GENOMIC DNA]</scope>
    <source>
        <strain evidence="2 3">ATCC 23134</strain>
    </source>
</reference>
<sequence length="97" mass="11034">MLFINTLCIIGIYEAAAQPKRILYPIKTYLEEKLPYKVFAPILGCVYCMASVWGTLFLAMSIFLDILPLKWGIVLPFYIAALSGLIHGIEFLREKFS</sequence>
<keyword evidence="1" id="KW-0472">Membrane</keyword>
<name>A1ZVN6_MICM2</name>
<gene>
    <name evidence="2" type="ORF">M23134_00677</name>
</gene>
<dbReference type="EMBL" id="AAWS01000046">
    <property type="protein sequence ID" value="EAY25579.1"/>
    <property type="molecule type" value="Genomic_DNA"/>
</dbReference>
<keyword evidence="1" id="KW-0812">Transmembrane</keyword>
<feature type="transmembrane region" description="Helical" evidence="1">
    <location>
        <begin position="41"/>
        <end position="64"/>
    </location>
</feature>
<evidence type="ECO:0000313" key="2">
    <source>
        <dbReference type="EMBL" id="EAY25579.1"/>
    </source>
</evidence>
<evidence type="ECO:0000313" key="3">
    <source>
        <dbReference type="Proteomes" id="UP000004095"/>
    </source>
</evidence>
<organism evidence="2 3">
    <name type="scientific">Microscilla marina ATCC 23134</name>
    <dbReference type="NCBI Taxonomy" id="313606"/>
    <lineage>
        <taxon>Bacteria</taxon>
        <taxon>Pseudomonadati</taxon>
        <taxon>Bacteroidota</taxon>
        <taxon>Cytophagia</taxon>
        <taxon>Cytophagales</taxon>
        <taxon>Microscillaceae</taxon>
        <taxon>Microscilla</taxon>
    </lineage>
</organism>
<comment type="caution">
    <text evidence="2">The sequence shown here is derived from an EMBL/GenBank/DDBJ whole genome shotgun (WGS) entry which is preliminary data.</text>
</comment>
<protein>
    <submittedName>
        <fullName evidence="2">Uncharacterized protein</fullName>
    </submittedName>
</protein>
<accession>A1ZVN6</accession>
<dbReference type="Proteomes" id="UP000004095">
    <property type="component" value="Unassembled WGS sequence"/>
</dbReference>
<proteinExistence type="predicted"/>
<feature type="transmembrane region" description="Helical" evidence="1">
    <location>
        <begin position="71"/>
        <end position="89"/>
    </location>
</feature>
<evidence type="ECO:0000256" key="1">
    <source>
        <dbReference type="SAM" id="Phobius"/>
    </source>
</evidence>